<gene>
    <name evidence="1" type="ORF">D0809_25960</name>
</gene>
<dbReference type="Proteomes" id="UP000298340">
    <property type="component" value="Unassembled WGS sequence"/>
</dbReference>
<evidence type="ECO:0000313" key="1">
    <source>
        <dbReference type="EMBL" id="TEB41352.1"/>
    </source>
</evidence>
<dbReference type="AlphaFoldDB" id="A0A4Y7U6E9"/>
<sequence>MKILKIISVIFFSFCLFGFNNKKKTVGIKQEIPVDFYFAIRDGANDVYNSQYNSFYRNYIEEEKTIKVELTKEEKEKIYLYIKKVNFFEMP</sequence>
<comment type="caution">
    <text evidence="1">The sequence shown here is derived from an EMBL/GenBank/DDBJ whole genome shotgun (WGS) entry which is preliminary data.</text>
</comment>
<proteinExistence type="predicted"/>
<dbReference type="RefSeq" id="WP_134092364.1">
    <property type="nucleotide sequence ID" value="NZ_QWDN01000311.1"/>
</dbReference>
<reference evidence="1 2" key="1">
    <citation type="journal article" date="2018" name="Syst. Appl. Microbiol.">
        <title>Flavobacterium circumlabens sp. nov. and Flavobacterium cupreum sp. nov., two psychrotrophic species isolated from Antarctic environmental samples.</title>
        <authorList>
            <person name="Kralova S."/>
            <person name="Busse H.J."/>
            <person name="Svec P."/>
            <person name="Maslanova I."/>
            <person name="Stankova E."/>
            <person name="Bartak M."/>
            <person name="Sedlacek I."/>
        </authorList>
    </citation>
    <scope>NUCLEOTIDE SEQUENCE [LARGE SCALE GENOMIC DNA]</scope>
    <source>
        <strain evidence="1 2">CCM 8828</strain>
    </source>
</reference>
<accession>A0A4Y7U6E9</accession>
<protein>
    <submittedName>
        <fullName evidence="1">Uncharacterized protein</fullName>
    </submittedName>
</protein>
<organism evidence="1 2">
    <name type="scientific">Flavobacterium circumlabens</name>
    <dbReference type="NCBI Taxonomy" id="2133765"/>
    <lineage>
        <taxon>Bacteria</taxon>
        <taxon>Pseudomonadati</taxon>
        <taxon>Bacteroidota</taxon>
        <taxon>Flavobacteriia</taxon>
        <taxon>Flavobacteriales</taxon>
        <taxon>Flavobacteriaceae</taxon>
        <taxon>Flavobacterium</taxon>
    </lineage>
</organism>
<feature type="non-terminal residue" evidence="1">
    <location>
        <position position="91"/>
    </location>
</feature>
<evidence type="ECO:0000313" key="2">
    <source>
        <dbReference type="Proteomes" id="UP000298340"/>
    </source>
</evidence>
<dbReference type="EMBL" id="QWDN01000311">
    <property type="protein sequence ID" value="TEB41352.1"/>
    <property type="molecule type" value="Genomic_DNA"/>
</dbReference>
<name>A0A4Y7U6E9_9FLAO</name>